<proteinExistence type="inferred from homology"/>
<dbReference type="NCBIfam" id="TIGR01525">
    <property type="entry name" value="ATPase-IB_hvy"/>
    <property type="match status" value="1"/>
</dbReference>
<feature type="domain" description="P-type ATPase A" evidence="10">
    <location>
        <begin position="287"/>
        <end position="384"/>
    </location>
</feature>
<dbReference type="GO" id="GO:0016887">
    <property type="term" value="F:ATP hydrolysis activity"/>
    <property type="evidence" value="ECO:0007669"/>
    <property type="project" value="InterPro"/>
</dbReference>
<dbReference type="InterPro" id="IPR044492">
    <property type="entry name" value="P_typ_ATPase_HD_dom"/>
</dbReference>
<accession>S3CHF3</accession>
<keyword evidence="12" id="KW-1185">Reference proteome</keyword>
<evidence type="ECO:0000313" key="11">
    <source>
        <dbReference type="EMBL" id="EPD99989.1"/>
    </source>
</evidence>
<dbReference type="GO" id="GO:0005524">
    <property type="term" value="F:ATP binding"/>
    <property type="evidence" value="ECO:0007669"/>
    <property type="project" value="UniProtKB-UniRule"/>
</dbReference>
<dbReference type="SUPFAM" id="SSF81653">
    <property type="entry name" value="Calcium ATPase, transduction domain A"/>
    <property type="match status" value="1"/>
</dbReference>
<dbReference type="SFLD" id="SFLDF00027">
    <property type="entry name" value="p-type_atpase"/>
    <property type="match status" value="1"/>
</dbReference>
<dbReference type="STRING" id="1203554.HMPREF1476_00795"/>
<dbReference type="InterPro" id="IPR036412">
    <property type="entry name" value="HAD-like_sf"/>
</dbReference>
<dbReference type="SUPFAM" id="SSF56784">
    <property type="entry name" value="HAD-like"/>
    <property type="match status" value="1"/>
</dbReference>
<name>S3CHF3_9BURK</name>
<dbReference type="RefSeq" id="WP_016474129.1">
    <property type="nucleotide sequence ID" value="NZ_KE150480.1"/>
</dbReference>
<dbReference type="InterPro" id="IPR023214">
    <property type="entry name" value="HAD_sf"/>
</dbReference>
<keyword evidence="5" id="KW-1133">Transmembrane helix</keyword>
<keyword evidence="3" id="KW-0812">Transmembrane</keyword>
<dbReference type="GO" id="GO:0005886">
    <property type="term" value="C:plasma membrane"/>
    <property type="evidence" value="ECO:0007669"/>
    <property type="project" value="UniProtKB-SubCell"/>
</dbReference>
<evidence type="ECO:0000256" key="4">
    <source>
        <dbReference type="ARBA" id="ARBA00022967"/>
    </source>
</evidence>
<dbReference type="AlphaFoldDB" id="S3CHF3"/>
<keyword evidence="9" id="KW-0067">ATP-binding</keyword>
<dbReference type="Gene3D" id="3.40.1110.10">
    <property type="entry name" value="Calcium-transporting ATPase, cytoplasmic domain N"/>
    <property type="match status" value="1"/>
</dbReference>
<evidence type="ECO:0000256" key="8">
    <source>
        <dbReference type="ARBA" id="ARBA00047308"/>
    </source>
</evidence>
<evidence type="ECO:0000313" key="12">
    <source>
        <dbReference type="Proteomes" id="UP000014400"/>
    </source>
</evidence>
<keyword evidence="9" id="KW-1003">Cell membrane</keyword>
<dbReference type="InterPro" id="IPR008250">
    <property type="entry name" value="ATPase_P-typ_transduc_dom_A_sf"/>
</dbReference>
<dbReference type="GO" id="GO:0046872">
    <property type="term" value="F:metal ion binding"/>
    <property type="evidence" value="ECO:0007669"/>
    <property type="project" value="UniProtKB-KW"/>
</dbReference>
<dbReference type="Gene3D" id="3.40.50.1000">
    <property type="entry name" value="HAD superfamily/HAD-like"/>
    <property type="match status" value="1"/>
</dbReference>
<gene>
    <name evidence="11" type="ORF">HMPREF1476_00795</name>
</gene>
<dbReference type="InterPro" id="IPR027256">
    <property type="entry name" value="P-typ_ATPase_IB"/>
</dbReference>
<comment type="catalytic activity">
    <reaction evidence="8">
        <text>Zn(2+)(in) + ATP + H2O = Zn(2+)(out) + ADP + phosphate + H(+)</text>
        <dbReference type="Rhea" id="RHEA:20621"/>
        <dbReference type="ChEBI" id="CHEBI:15377"/>
        <dbReference type="ChEBI" id="CHEBI:15378"/>
        <dbReference type="ChEBI" id="CHEBI:29105"/>
        <dbReference type="ChEBI" id="CHEBI:30616"/>
        <dbReference type="ChEBI" id="CHEBI:43474"/>
        <dbReference type="ChEBI" id="CHEBI:456216"/>
        <dbReference type="EC" id="7.2.2.12"/>
    </reaction>
</comment>
<dbReference type="SFLD" id="SFLDG00002">
    <property type="entry name" value="C1.7:_P-type_atpase_like"/>
    <property type="match status" value="1"/>
</dbReference>
<evidence type="ECO:0000256" key="3">
    <source>
        <dbReference type="ARBA" id="ARBA00022692"/>
    </source>
</evidence>
<evidence type="ECO:0000256" key="1">
    <source>
        <dbReference type="ARBA" id="ARBA00004370"/>
    </source>
</evidence>
<evidence type="ECO:0000256" key="2">
    <source>
        <dbReference type="ARBA" id="ARBA00006024"/>
    </source>
</evidence>
<reference evidence="11 12" key="1">
    <citation type="submission" date="2013-04" db="EMBL/GenBank/DDBJ databases">
        <title>The Genome Sequence of Sutterella wadsworthensis HGA0223.</title>
        <authorList>
            <consortium name="The Broad Institute Genomics Platform"/>
            <person name="Earl A."/>
            <person name="Ward D."/>
            <person name="Feldgarden M."/>
            <person name="Gevers D."/>
            <person name="Schmidt T.M."/>
            <person name="Dover J."/>
            <person name="Dai D."/>
            <person name="Walker B."/>
            <person name="Young S."/>
            <person name="Zeng Q."/>
            <person name="Gargeya S."/>
            <person name="Fitzgerald M."/>
            <person name="Haas B."/>
            <person name="Abouelleil A."/>
            <person name="Allen A.W."/>
            <person name="Alvarado L."/>
            <person name="Arachchi H.M."/>
            <person name="Berlin A.M."/>
            <person name="Chapman S.B."/>
            <person name="Gainer-Dewar J."/>
            <person name="Goldberg J."/>
            <person name="Griggs A."/>
            <person name="Gujja S."/>
            <person name="Hansen M."/>
            <person name="Howarth C."/>
            <person name="Imamovic A."/>
            <person name="Ireland A."/>
            <person name="Larimer J."/>
            <person name="McCowan C."/>
            <person name="Murphy C."/>
            <person name="Pearson M."/>
            <person name="Poon T.W."/>
            <person name="Priest M."/>
            <person name="Roberts A."/>
            <person name="Saif S."/>
            <person name="Shea T."/>
            <person name="Sisk P."/>
            <person name="Sykes S."/>
            <person name="Wortman J."/>
            <person name="Nusbaum C."/>
            <person name="Birren B."/>
        </authorList>
    </citation>
    <scope>NUCLEOTIDE SEQUENCE [LARGE SCALE GENOMIC DNA]</scope>
    <source>
        <strain evidence="11 12">HGA0223</strain>
    </source>
</reference>
<dbReference type="CDD" id="cd07550">
    <property type="entry name" value="P-type_ATPase_HM"/>
    <property type="match status" value="1"/>
</dbReference>
<sequence>MHFYLKHAVGNRERWKTDDTLSHASAVIIANEVAAIPGVTGLVVNPRIGSVTLTVADAAAKARTLAYFESLAVNPPILRPDRAVIAAEDLEAAKRCGEMALQPLRREDLPPGIVPRTIYEIERGFTTMPLLNVFSRLRDLLGKIFPGLFMIGRTAAKAAQVGQAMGKAALTRRTGEAPAPIEDDAELDFSSLARYIFLRPFLPMVVNIGNAVLDSIPYLIEGVKNAFRGKLNVSVLDASAIFVSLLRLDFGTVGLLTLLLGLGDMLERYTRKKSLASLADQLAIKVDQVWVRLPDGQLAQKQLKGLSKEDLVVVRSGSVIPVDGVVVSGDAAVNQATMTGEPLPVHRTVGGSVFAGTVVEDGEIDIRPTALGDASRLSQIVSFIQNSEAAKAGIQGKAERLADAIVPYNFLLAGLVFFFTRDLTRTASVLMVDYSCALRLATPLAILTAMRNGTEKGVLVKGGRYLEALSEVDTVVFDKTGTLTQSTPVLSDVIPVDGVTSEEELLRLASCLEEHFPHPVSRAIVRQAQERGVIHENEVHDTEVRYIVAHGICSSVAGRKCFLGSRHFVQDDEGIDISPAKDAIARLSSEGKSILYLAVGDQLAGVLGIEDPLRPEAKEAIAALRERGITKIMMLTGDDTRTAAHVAAKLGLDGFHAQVLPQDKAKHVLELKAQGRKVLMVGDGINDSPALSAAHVGATLRDGTDIAQEVADVVLTRNNLADLPTAIELGRATMGRIHENFAVSVSLNTCFLAGGLTGMLMPAIGALLHNATTIGVCLNAMRPTLGKSKSFTEAVSEIQANLHGTLSKIENSAPESEKPINLPFTQA</sequence>
<dbReference type="PROSITE" id="PS00154">
    <property type="entry name" value="ATPASE_E1_E2"/>
    <property type="match status" value="1"/>
</dbReference>
<dbReference type="EMBL" id="ATCF01000012">
    <property type="protein sequence ID" value="EPD99989.1"/>
    <property type="molecule type" value="Genomic_DNA"/>
</dbReference>
<comment type="similarity">
    <text evidence="2 9">Belongs to the cation transport ATPase (P-type) (TC 3.A.3) family. Type IB subfamily.</text>
</comment>
<dbReference type="PANTHER" id="PTHR48085:SF5">
    <property type="entry name" value="CADMIUM_ZINC-TRANSPORTING ATPASE HMA4-RELATED"/>
    <property type="match status" value="1"/>
</dbReference>
<dbReference type="eggNOG" id="COG2217">
    <property type="taxonomic scope" value="Bacteria"/>
</dbReference>
<dbReference type="HOGENOM" id="CLU_001771_6_3_4"/>
<dbReference type="PANTHER" id="PTHR48085">
    <property type="entry name" value="CADMIUM/ZINC-TRANSPORTING ATPASE HMA2-RELATED"/>
    <property type="match status" value="1"/>
</dbReference>
<evidence type="ECO:0000256" key="5">
    <source>
        <dbReference type="ARBA" id="ARBA00022989"/>
    </source>
</evidence>
<comment type="caution">
    <text evidence="11">The sequence shown here is derived from an EMBL/GenBank/DDBJ whole genome shotgun (WGS) entry which is preliminary data.</text>
</comment>
<keyword evidence="6" id="KW-0472">Membrane</keyword>
<dbReference type="Pfam" id="PF00122">
    <property type="entry name" value="E1-E2_ATPase"/>
    <property type="match status" value="1"/>
</dbReference>
<evidence type="ECO:0000256" key="7">
    <source>
        <dbReference type="ARBA" id="ARBA00039097"/>
    </source>
</evidence>
<dbReference type="SFLD" id="SFLDS00003">
    <property type="entry name" value="Haloacid_Dehalogenase"/>
    <property type="match status" value="1"/>
</dbReference>
<dbReference type="NCBIfam" id="TIGR01494">
    <property type="entry name" value="ATPase_P-type"/>
    <property type="match status" value="1"/>
</dbReference>
<evidence type="ECO:0000256" key="6">
    <source>
        <dbReference type="ARBA" id="ARBA00023136"/>
    </source>
</evidence>
<dbReference type="GO" id="GO:0016463">
    <property type="term" value="F:P-type zinc transporter activity"/>
    <property type="evidence" value="ECO:0007669"/>
    <property type="project" value="UniProtKB-EC"/>
</dbReference>
<dbReference type="InterPro" id="IPR059000">
    <property type="entry name" value="ATPase_P-type_domA"/>
</dbReference>
<dbReference type="EC" id="7.2.2.12" evidence="7"/>
<dbReference type="InterPro" id="IPR051014">
    <property type="entry name" value="Cation_Transport_ATPase_IB"/>
</dbReference>
<protein>
    <recommendedName>
        <fullName evidence="7">P-type Zn(2+) transporter</fullName>
        <ecNumber evidence="7">7.2.2.12</ecNumber>
    </recommendedName>
</protein>
<dbReference type="PRINTS" id="PR00119">
    <property type="entry name" value="CATATPASE"/>
</dbReference>
<evidence type="ECO:0000256" key="9">
    <source>
        <dbReference type="RuleBase" id="RU362081"/>
    </source>
</evidence>
<comment type="subcellular location">
    <subcellularLocation>
        <location evidence="9">Cell membrane</location>
    </subcellularLocation>
    <subcellularLocation>
        <location evidence="1">Membrane</location>
    </subcellularLocation>
</comment>
<dbReference type="PATRIC" id="fig|1203554.3.peg.799"/>
<evidence type="ECO:0000259" key="10">
    <source>
        <dbReference type="Pfam" id="PF00122"/>
    </source>
</evidence>
<keyword evidence="9" id="KW-0479">Metal-binding</keyword>
<dbReference type="InterPro" id="IPR023299">
    <property type="entry name" value="ATPase_P-typ_cyto_dom_N"/>
</dbReference>
<dbReference type="InterPro" id="IPR018303">
    <property type="entry name" value="ATPase_P-typ_P_site"/>
</dbReference>
<organism evidence="11 12">
    <name type="scientific">Sutterella wadsworthensis HGA0223</name>
    <dbReference type="NCBI Taxonomy" id="1203554"/>
    <lineage>
        <taxon>Bacteria</taxon>
        <taxon>Pseudomonadati</taxon>
        <taxon>Pseudomonadota</taxon>
        <taxon>Betaproteobacteria</taxon>
        <taxon>Burkholderiales</taxon>
        <taxon>Sutterellaceae</taxon>
        <taxon>Sutterella</taxon>
    </lineage>
</organism>
<dbReference type="GO" id="GO:0015086">
    <property type="term" value="F:cadmium ion transmembrane transporter activity"/>
    <property type="evidence" value="ECO:0007669"/>
    <property type="project" value="TreeGrafter"/>
</dbReference>
<keyword evidence="4" id="KW-1278">Translocase</keyword>
<dbReference type="Proteomes" id="UP000014400">
    <property type="component" value="Unassembled WGS sequence"/>
</dbReference>
<dbReference type="Pfam" id="PF00702">
    <property type="entry name" value="Hydrolase"/>
    <property type="match status" value="1"/>
</dbReference>
<dbReference type="InterPro" id="IPR001757">
    <property type="entry name" value="P_typ_ATPase"/>
</dbReference>
<keyword evidence="9" id="KW-0547">Nucleotide-binding</keyword>
<dbReference type="Gene3D" id="2.70.150.10">
    <property type="entry name" value="Calcium-transporting ATPase, cytoplasmic transduction domain A"/>
    <property type="match status" value="1"/>
</dbReference>